<dbReference type="SUPFAM" id="SSF51735">
    <property type="entry name" value="NAD(P)-binding Rossmann-fold domains"/>
    <property type="match status" value="1"/>
</dbReference>
<evidence type="ECO:0000259" key="1">
    <source>
        <dbReference type="Pfam" id="PF01370"/>
    </source>
</evidence>
<dbReference type="Proteomes" id="UP000094893">
    <property type="component" value="Unassembled WGS sequence"/>
</dbReference>
<accession>A0A1C2J4C4</accession>
<dbReference type="InterPro" id="IPR001509">
    <property type="entry name" value="Epimerase_deHydtase"/>
</dbReference>
<dbReference type="PANTHER" id="PTHR43245">
    <property type="entry name" value="BIFUNCTIONAL POLYMYXIN RESISTANCE PROTEIN ARNA"/>
    <property type="match status" value="1"/>
</dbReference>
<dbReference type="Pfam" id="PF01370">
    <property type="entry name" value="Epimerase"/>
    <property type="match status" value="1"/>
</dbReference>
<dbReference type="RefSeq" id="WP_024895161.1">
    <property type="nucleotide sequence ID" value="NZ_LWRZ01000263.1"/>
</dbReference>
<sequence length="271" mass="29189">MTVLVTGGTGLVGTRLLPRLLEAGVDCRALVREGKTTLSDITAVEGDILDPASLVNAVKGIEAIIHFAAILRTAETKQIWNVNLDGTRNLIAAVREHAPDARFIMASTGLVYNEKSTRPALETDPVTPERDYPASKVAAEKLLQDSGLKWAILRFGFVYGDADGHIEQIPQIAQLLKLHPANRLSMLHHRDVATFVKMGLSGILDGRIVNAADDAPMTIFDLSALAGKPTDHASTPLTCPWSGVLDGSLARNLGFKPEVVTTWQAARENTL</sequence>
<comment type="caution">
    <text evidence="2">The sequence shown here is derived from an EMBL/GenBank/DDBJ whole genome shotgun (WGS) entry which is preliminary data.</text>
</comment>
<dbReference type="Gene3D" id="3.40.50.720">
    <property type="entry name" value="NAD(P)-binding Rossmann-like Domain"/>
    <property type="match status" value="1"/>
</dbReference>
<evidence type="ECO:0000313" key="3">
    <source>
        <dbReference type="Proteomes" id="UP000094893"/>
    </source>
</evidence>
<protein>
    <submittedName>
        <fullName evidence="2">Epimerase</fullName>
    </submittedName>
</protein>
<feature type="domain" description="NAD-dependent epimerase/dehydratase" evidence="1">
    <location>
        <begin position="3"/>
        <end position="165"/>
    </location>
</feature>
<reference evidence="2 3" key="1">
    <citation type="journal article" date="2016" name="Int. J. Mol. Sci.">
        <title>Comparative genomics of the extreme acidophile Acidithiobacillus thiooxidans reveals intraspecific divergence and niche adaptation.</title>
        <authorList>
            <person name="Zhang X."/>
            <person name="Feng X."/>
            <person name="Tao J."/>
            <person name="Ma L."/>
            <person name="Xiao Y."/>
            <person name="Liang Y."/>
            <person name="Liu X."/>
            <person name="Yin H."/>
        </authorList>
    </citation>
    <scope>NUCLEOTIDE SEQUENCE [LARGE SCALE GENOMIC DNA]</scope>
    <source>
        <strain evidence="2 3">A02</strain>
    </source>
</reference>
<evidence type="ECO:0000313" key="2">
    <source>
        <dbReference type="EMBL" id="OCX71590.1"/>
    </source>
</evidence>
<name>A0A1C2J4C4_ACITH</name>
<proteinExistence type="predicted"/>
<dbReference type="InterPro" id="IPR050177">
    <property type="entry name" value="Lipid_A_modif_metabolic_enz"/>
</dbReference>
<gene>
    <name evidence="2" type="ORF">A6P07_11660</name>
</gene>
<dbReference type="AlphaFoldDB" id="A0A1C2J4C4"/>
<organism evidence="2 3">
    <name type="scientific">Acidithiobacillus thiooxidans</name>
    <name type="common">Thiobacillus thiooxidans</name>
    <dbReference type="NCBI Taxonomy" id="930"/>
    <lineage>
        <taxon>Bacteria</taxon>
        <taxon>Pseudomonadati</taxon>
        <taxon>Pseudomonadota</taxon>
        <taxon>Acidithiobacillia</taxon>
        <taxon>Acidithiobacillales</taxon>
        <taxon>Acidithiobacillaceae</taxon>
        <taxon>Acidithiobacillus</taxon>
    </lineage>
</organism>
<dbReference type="InterPro" id="IPR036291">
    <property type="entry name" value="NAD(P)-bd_dom_sf"/>
</dbReference>
<dbReference type="EMBL" id="LWSA01000164">
    <property type="protein sequence ID" value="OCX71590.1"/>
    <property type="molecule type" value="Genomic_DNA"/>
</dbReference>